<dbReference type="OrthoDB" id="2043960at2"/>
<dbReference type="NCBIfam" id="NF047353">
    <property type="entry name" value="tube_lmo2291"/>
    <property type="match status" value="1"/>
</dbReference>
<comment type="caution">
    <text evidence="1">The sequence shown here is derived from an EMBL/GenBank/DDBJ whole genome shotgun (WGS) entry which is preliminary data.</text>
</comment>
<dbReference type="STRING" id="1577792.QX51_15255"/>
<protein>
    <recommendedName>
        <fullName evidence="3">Phage tail protein</fullName>
    </recommendedName>
</protein>
<dbReference type="Proteomes" id="UP000031189">
    <property type="component" value="Unassembled WGS sequence"/>
</dbReference>
<reference evidence="1 2" key="1">
    <citation type="submission" date="2014-12" db="EMBL/GenBank/DDBJ databases">
        <title>Draft genome sequence of Terrisporobacter sp. 08-306576, isolated from the blood culture of a bacteremia patient.</title>
        <authorList>
            <person name="Lund L.C."/>
            <person name="Sydenham T.V."/>
            <person name="Hogh S.V."/>
            <person name="Skov M.N."/>
            <person name="Kemp M."/>
            <person name="Justesen U.S."/>
        </authorList>
    </citation>
    <scope>NUCLEOTIDE SEQUENCE [LARGE SCALE GENOMIC DNA]</scope>
    <source>
        <strain evidence="1 2">08-306576</strain>
    </source>
</reference>
<dbReference type="EMBL" id="JWHR01000121">
    <property type="protein sequence ID" value="KHS56126.1"/>
    <property type="molecule type" value="Genomic_DNA"/>
</dbReference>
<dbReference type="RefSeq" id="WP_039680755.1">
    <property type="nucleotide sequence ID" value="NZ_JWHR01000121.1"/>
</dbReference>
<dbReference type="AlphaFoldDB" id="A0A0B3VH29"/>
<organism evidence="1 2">
    <name type="scientific">Terrisporobacter othiniensis</name>
    <dbReference type="NCBI Taxonomy" id="1577792"/>
    <lineage>
        <taxon>Bacteria</taxon>
        <taxon>Bacillati</taxon>
        <taxon>Bacillota</taxon>
        <taxon>Clostridia</taxon>
        <taxon>Peptostreptococcales</taxon>
        <taxon>Peptostreptococcaceae</taxon>
        <taxon>Terrisporobacter</taxon>
    </lineage>
</organism>
<sequence length="151" mass="16313">MSFTGVYPVYNLKFKIGVDGRSSESAKMKPIAELETFSISIDGKIEEWNAMDQEGWASALMTGKSLSISLKGKRCVGDEGNDYVSGLAWKNGRDCDSKLEIEFPEGAKLEFNCVINVTNLGGGDSVNVAPLEFEAKAHGKPTFTPAPVLES</sequence>
<keyword evidence="2" id="KW-1185">Reference proteome</keyword>
<evidence type="ECO:0000313" key="2">
    <source>
        <dbReference type="Proteomes" id="UP000031189"/>
    </source>
</evidence>
<evidence type="ECO:0008006" key="3">
    <source>
        <dbReference type="Google" id="ProtNLM"/>
    </source>
</evidence>
<name>A0A0B3VH29_9FIRM</name>
<evidence type="ECO:0000313" key="1">
    <source>
        <dbReference type="EMBL" id="KHS56126.1"/>
    </source>
</evidence>
<accession>A0A0B3VH29</accession>
<gene>
    <name evidence="1" type="ORF">QX51_15255</name>
</gene>
<proteinExistence type="predicted"/>